<dbReference type="InterPro" id="IPR029052">
    <property type="entry name" value="Metallo-depent_PP-like"/>
</dbReference>
<dbReference type="Pfam" id="PF09423">
    <property type="entry name" value="PhoD"/>
    <property type="match status" value="1"/>
</dbReference>
<keyword evidence="4" id="KW-1185">Reference proteome</keyword>
<evidence type="ECO:0000259" key="2">
    <source>
        <dbReference type="Pfam" id="PF09423"/>
    </source>
</evidence>
<dbReference type="InterPro" id="IPR018946">
    <property type="entry name" value="PhoD-like_MPP"/>
</dbReference>
<protein>
    <recommendedName>
        <fullName evidence="2">PhoD-like phosphatase metallophosphatase domain-containing protein</fullName>
    </recommendedName>
</protein>
<evidence type="ECO:0000313" key="4">
    <source>
        <dbReference type="Proteomes" id="UP001497512"/>
    </source>
</evidence>
<name>A0ABP0U384_9BRYO</name>
<dbReference type="InterPro" id="IPR038607">
    <property type="entry name" value="PhoD-like_sf"/>
</dbReference>
<dbReference type="Proteomes" id="UP001497512">
    <property type="component" value="Chromosome 18"/>
</dbReference>
<accession>A0ABP0U384</accession>
<keyword evidence="1" id="KW-0812">Transmembrane</keyword>
<dbReference type="PANTHER" id="PTHR33987:SF2">
    <property type="entry name" value="ALKALINE PHOSPHATASE D"/>
    <property type="match status" value="1"/>
</dbReference>
<gene>
    <name evidence="3" type="ORF">CSSPTR1EN2_LOCUS10761</name>
</gene>
<proteinExistence type="predicted"/>
<dbReference type="Gene3D" id="3.60.21.70">
    <property type="entry name" value="PhoD-like phosphatase"/>
    <property type="match status" value="1"/>
</dbReference>
<feature type="domain" description="PhoD-like phosphatase metallophosphatase" evidence="2">
    <location>
        <begin position="254"/>
        <end position="538"/>
    </location>
</feature>
<dbReference type="EMBL" id="OZ019910">
    <property type="protein sequence ID" value="CAK9211531.1"/>
    <property type="molecule type" value="Genomic_DNA"/>
</dbReference>
<reference evidence="3" key="1">
    <citation type="submission" date="2024-02" db="EMBL/GenBank/DDBJ databases">
        <authorList>
            <consortium name="ELIXIR-Norway"/>
            <consortium name="Elixir Norway"/>
        </authorList>
    </citation>
    <scope>NUCLEOTIDE SEQUENCE</scope>
</reference>
<dbReference type="PANTHER" id="PTHR33987">
    <property type="entry name" value="CALCINEURIN-LIKE METALLO-PHOSPHOESTERASE SUPERFAMILY PROTEIN"/>
    <property type="match status" value="1"/>
</dbReference>
<evidence type="ECO:0000313" key="3">
    <source>
        <dbReference type="EMBL" id="CAK9211531.1"/>
    </source>
</evidence>
<keyword evidence="1" id="KW-0472">Membrane</keyword>
<evidence type="ECO:0000256" key="1">
    <source>
        <dbReference type="SAM" id="Phobius"/>
    </source>
</evidence>
<dbReference type="SUPFAM" id="SSF56300">
    <property type="entry name" value="Metallo-dependent phosphatases"/>
    <property type="match status" value="1"/>
</dbReference>
<keyword evidence="1" id="KW-1133">Transmembrane helix</keyword>
<sequence length="578" mass="64536">MELLSGEANVSNPYRALQGLNRPGRKRDRRRKLRWRFVFLMLVGTASIVSTILSIVALMNTEEHTTNKLPAPEERTVHRIAFGSSTAYDYSPQPVWSHGIIPSDPDAWIWLGDMAYMDGPRVNCEAMPAHKHCNCTSDWLHQAPNSCMAGDVDHSLSRVQAQLANPDYAQFLAFMCPGHRAKGLHPPTGPDPKICPRRIFGTYDDHDYSWEHGNKRLPHKDEIKQIFLDAVGEPTSSPRRNRGRGIEWKYTLNEFIKGKEVDIFLLDERYNRDTLPCHVRKSFCRDVVLPHVDHQEYAWCLDFLQGGELGTGSCCDKDDLIFYGWCLEATNKKNPLYAEACDPSSSRFGSRSLTVDAAGHLHEASGSAVIDGRAESPFCEVLGREQRLWLQDTLSQSEAPLKLIVSSSVVLGNPKPQMCGRASGGNVECICTGDDWECYKPAQLQLLHLLSEARGCVVVLTGDFHYSDIRVLRPDIQPYAPHYQSVNLNYPLFQVMASGLTTSTGTNFSCEGDPVGLRDHPECNFVRGPSFGMVEVEWEDADPIVRLQIRDGNTGAVRLESNFTLSTCGAVSGGYKES</sequence>
<organism evidence="3 4">
    <name type="scientific">Sphagnum troendelagicum</name>
    <dbReference type="NCBI Taxonomy" id="128251"/>
    <lineage>
        <taxon>Eukaryota</taxon>
        <taxon>Viridiplantae</taxon>
        <taxon>Streptophyta</taxon>
        <taxon>Embryophyta</taxon>
        <taxon>Bryophyta</taxon>
        <taxon>Sphagnophytina</taxon>
        <taxon>Sphagnopsida</taxon>
        <taxon>Sphagnales</taxon>
        <taxon>Sphagnaceae</taxon>
        <taxon>Sphagnum</taxon>
    </lineage>
</organism>
<feature type="transmembrane region" description="Helical" evidence="1">
    <location>
        <begin position="35"/>
        <end position="59"/>
    </location>
</feature>